<dbReference type="RefSeq" id="WP_197702645.1">
    <property type="nucleotide sequence ID" value="NZ_AP014879.1"/>
</dbReference>
<reference evidence="4 5" key="1">
    <citation type="submission" date="2015-05" db="EMBL/GenBank/DDBJ databases">
        <title>Complete genome sequence of a sulfur-oxidizing gammaproteobacterium strain HA5.</title>
        <authorList>
            <person name="Miura A."/>
            <person name="Kojima H."/>
            <person name="Fukui M."/>
        </authorList>
    </citation>
    <scope>NUCLEOTIDE SEQUENCE [LARGE SCALE GENOMIC DNA]</scope>
    <source>
        <strain evidence="4 5">HA5</strain>
    </source>
</reference>
<sequence>MSETRTTGATPLDPDEAEGLIPTHVTTREELNRLEQENIVEAMQGLNTSRPKSILDEAFIRKLHRQMFGRVWKWAGKFRTSDKNIGVPKAHIGVELHKLCEDTKAQIEHKSYPPDEIACRFHHRLVWIHPFPNGNGRHARLLTDLLLEKVLHRPPFTWGGMSGVPQGEVRVAYLDALRAADKGDYGKLTEFVRRP</sequence>
<organism evidence="4 5">
    <name type="scientific">Sulfuricaulis limicola</name>
    <dbReference type="NCBI Taxonomy" id="1620215"/>
    <lineage>
        <taxon>Bacteria</taxon>
        <taxon>Pseudomonadati</taxon>
        <taxon>Pseudomonadota</taxon>
        <taxon>Gammaproteobacteria</taxon>
        <taxon>Acidiferrobacterales</taxon>
        <taxon>Acidiferrobacteraceae</taxon>
        <taxon>Sulfuricaulis</taxon>
    </lineage>
</organism>
<dbReference type="Proteomes" id="UP000243180">
    <property type="component" value="Chromosome"/>
</dbReference>
<keyword evidence="4" id="KW-0132">Cell division</keyword>
<feature type="domain" description="Fido" evidence="3">
    <location>
        <begin position="55"/>
        <end position="194"/>
    </location>
</feature>
<dbReference type="InterPro" id="IPR036597">
    <property type="entry name" value="Fido-like_dom_sf"/>
</dbReference>
<dbReference type="SUPFAM" id="SSF140931">
    <property type="entry name" value="Fic-like"/>
    <property type="match status" value="1"/>
</dbReference>
<dbReference type="PANTHER" id="PTHR13504:SF39">
    <property type="entry name" value="CELL FILAMENTATION PROTEIN"/>
    <property type="match status" value="1"/>
</dbReference>
<evidence type="ECO:0000256" key="2">
    <source>
        <dbReference type="SAM" id="MobiDB-lite"/>
    </source>
</evidence>
<dbReference type="PANTHER" id="PTHR13504">
    <property type="entry name" value="FIDO DOMAIN-CONTAINING PROTEIN DDB_G0283145"/>
    <property type="match status" value="1"/>
</dbReference>
<evidence type="ECO:0000256" key="1">
    <source>
        <dbReference type="PIRSR" id="PIRSR640198-1"/>
    </source>
</evidence>
<evidence type="ECO:0000313" key="4">
    <source>
        <dbReference type="EMBL" id="BAV34953.1"/>
    </source>
</evidence>
<dbReference type="Pfam" id="PF02661">
    <property type="entry name" value="Fic"/>
    <property type="match status" value="1"/>
</dbReference>
<dbReference type="PROSITE" id="PS51459">
    <property type="entry name" value="FIDO"/>
    <property type="match status" value="1"/>
</dbReference>
<keyword evidence="4" id="KW-0131">Cell cycle</keyword>
<feature type="region of interest" description="Disordered" evidence="2">
    <location>
        <begin position="1"/>
        <end position="20"/>
    </location>
</feature>
<evidence type="ECO:0000313" key="5">
    <source>
        <dbReference type="Proteomes" id="UP000243180"/>
    </source>
</evidence>
<dbReference type="KEGG" id="slim:SCL_2676"/>
<dbReference type="EMBL" id="AP014879">
    <property type="protein sequence ID" value="BAV34953.1"/>
    <property type="molecule type" value="Genomic_DNA"/>
</dbReference>
<gene>
    <name evidence="4" type="ORF">SCL_2676</name>
</gene>
<dbReference type="InterPro" id="IPR003812">
    <property type="entry name" value="Fido"/>
</dbReference>
<dbReference type="AlphaFoldDB" id="A0A1B4XJI2"/>
<dbReference type="GO" id="GO:0051301">
    <property type="term" value="P:cell division"/>
    <property type="evidence" value="ECO:0007669"/>
    <property type="project" value="UniProtKB-KW"/>
</dbReference>
<feature type="active site" evidence="1">
    <location>
        <position position="129"/>
    </location>
</feature>
<evidence type="ECO:0000259" key="3">
    <source>
        <dbReference type="PROSITE" id="PS51459"/>
    </source>
</evidence>
<name>A0A1B4XJI2_9GAMM</name>
<dbReference type="InterPro" id="IPR040198">
    <property type="entry name" value="Fido_containing"/>
</dbReference>
<accession>A0A1B4XJI2</accession>
<protein>
    <submittedName>
        <fullName evidence="4">Cell division protein Fic</fullName>
    </submittedName>
</protein>
<dbReference type="InterPro" id="IPR013436">
    <property type="entry name" value="Mobile_mystery_prot_B"/>
</dbReference>
<proteinExistence type="predicted"/>
<dbReference type="Gene3D" id="1.10.3290.10">
    <property type="entry name" value="Fido-like domain"/>
    <property type="match status" value="1"/>
</dbReference>
<keyword evidence="5" id="KW-1185">Reference proteome</keyword>
<dbReference type="NCBIfam" id="TIGR02613">
    <property type="entry name" value="mob_myst_B"/>
    <property type="match status" value="1"/>
</dbReference>
<dbReference type="InParanoid" id="A0A1B4XJI2"/>